<evidence type="ECO:0000313" key="5">
    <source>
        <dbReference type="Proteomes" id="UP000035036"/>
    </source>
</evidence>
<evidence type="ECO:0000313" key="4">
    <source>
        <dbReference type="EMBL" id="AJF06262.1"/>
    </source>
</evidence>
<dbReference type="AlphaFoldDB" id="A0A0B5FDM1"/>
<dbReference type="Gene3D" id="1.10.10.1150">
    <property type="entry name" value="Coenzyme PQQ synthesis protein D (PqqD)"/>
    <property type="match status" value="1"/>
</dbReference>
<dbReference type="Pfam" id="PF05402">
    <property type="entry name" value="PqqD"/>
    <property type="match status" value="1"/>
</dbReference>
<dbReference type="UniPathway" id="UPA00539"/>
<evidence type="ECO:0000256" key="1">
    <source>
        <dbReference type="ARBA" id="ARBA00004886"/>
    </source>
</evidence>
<dbReference type="InterPro" id="IPR027569">
    <property type="entry name" value="Geo_PqqD_fam"/>
</dbReference>
<dbReference type="HOGENOM" id="CLU_2246115_0_0_7"/>
<dbReference type="InterPro" id="IPR022479">
    <property type="entry name" value="PqqD_bac"/>
</dbReference>
<evidence type="ECO:0000256" key="2">
    <source>
        <dbReference type="ARBA" id="ARBA00011741"/>
    </source>
</evidence>
<dbReference type="STRING" id="483547.GSUB_06405"/>
<keyword evidence="3" id="KW-0884">PQQ biosynthesis</keyword>
<gene>
    <name evidence="4" type="ORF">GSUB_06405</name>
</gene>
<dbReference type="OrthoDB" id="5402179at2"/>
<accession>A0A0B5FDM1</accession>
<dbReference type="NCBIfam" id="TIGR03859">
    <property type="entry name" value="PQQ_PqqD"/>
    <property type="match status" value="1"/>
</dbReference>
<dbReference type="InterPro" id="IPR041881">
    <property type="entry name" value="PqqD_sf"/>
</dbReference>
<reference evidence="4 5" key="1">
    <citation type="journal article" date="2015" name="Genome Announc.">
        <title>Genomes of Geoalkalibacter ferrihydriticus Z-0531T and Geoalkalibacter subterraneus Red1T, Two Haloalkaliphilic Metal-Reducing Deltaproteobacteria.</title>
        <authorList>
            <person name="Badalamenti J.P."/>
            <person name="Krajmalnik-Brown R."/>
            <person name="Torres C.I."/>
            <person name="Bond D.R."/>
        </authorList>
    </citation>
    <scope>NUCLEOTIDE SEQUENCE [LARGE SCALE GENOMIC DNA]</scope>
    <source>
        <strain evidence="4 5">Red1</strain>
    </source>
</reference>
<dbReference type="EMBL" id="CP010311">
    <property type="protein sequence ID" value="AJF06262.1"/>
    <property type="molecule type" value="Genomic_DNA"/>
</dbReference>
<keyword evidence="5" id="KW-1185">Reference proteome</keyword>
<sequence length="104" mass="12045">MKCLQRNPDIVWRHEKRREQEILKALEGGEDVSDRGSVILIISGMMHQLNLVGGAVWDLCDGSRTLDQIVDEMARDFDVEREILREDVEEFVNDLVERGWLAHV</sequence>
<organism evidence="4 5">
    <name type="scientific">Geoalkalibacter subterraneus</name>
    <dbReference type="NCBI Taxonomy" id="483547"/>
    <lineage>
        <taxon>Bacteria</taxon>
        <taxon>Pseudomonadati</taxon>
        <taxon>Thermodesulfobacteriota</taxon>
        <taxon>Desulfuromonadia</taxon>
        <taxon>Desulfuromonadales</taxon>
        <taxon>Geoalkalibacteraceae</taxon>
        <taxon>Geoalkalibacter</taxon>
    </lineage>
</organism>
<dbReference type="GO" id="GO:0018189">
    <property type="term" value="P:pyrroloquinoline quinone biosynthetic process"/>
    <property type="evidence" value="ECO:0007669"/>
    <property type="project" value="UniProtKB-UniPathway"/>
</dbReference>
<proteinExistence type="predicted"/>
<comment type="subunit">
    <text evidence="2">Monomer. Interacts with PqqE.</text>
</comment>
<dbReference type="RefSeq" id="WP_040199821.1">
    <property type="nucleotide sequence ID" value="NZ_CP010311.1"/>
</dbReference>
<dbReference type="NCBIfam" id="TIGR04302">
    <property type="entry name" value="geo_PqqD_fam"/>
    <property type="match status" value="1"/>
</dbReference>
<evidence type="ECO:0000256" key="3">
    <source>
        <dbReference type="ARBA" id="ARBA00022905"/>
    </source>
</evidence>
<protein>
    <recommendedName>
        <fullName evidence="6">Pyrroloquinoline quinone biosynthesis protein PqqD</fullName>
    </recommendedName>
</protein>
<dbReference type="Proteomes" id="UP000035036">
    <property type="component" value="Chromosome"/>
</dbReference>
<dbReference type="KEGG" id="gsb:GSUB_06405"/>
<dbReference type="GO" id="GO:0048038">
    <property type="term" value="F:quinone binding"/>
    <property type="evidence" value="ECO:0007669"/>
    <property type="project" value="InterPro"/>
</dbReference>
<comment type="pathway">
    <text evidence="1">Cofactor biosynthesis; pyrroloquinoline quinone biosynthesis.</text>
</comment>
<evidence type="ECO:0008006" key="6">
    <source>
        <dbReference type="Google" id="ProtNLM"/>
    </source>
</evidence>
<dbReference type="InterPro" id="IPR008792">
    <property type="entry name" value="PQQD"/>
</dbReference>
<name>A0A0B5FDM1_9BACT</name>